<proteinExistence type="predicted"/>
<evidence type="ECO:0000313" key="4">
    <source>
        <dbReference type="EMBL" id="MFA9476684.1"/>
    </source>
</evidence>
<evidence type="ECO:0000313" key="5">
    <source>
        <dbReference type="Proteomes" id="UP001575105"/>
    </source>
</evidence>
<dbReference type="InterPro" id="IPR045584">
    <property type="entry name" value="Pilin-like"/>
</dbReference>
<dbReference type="PANTHER" id="PTHR30093">
    <property type="entry name" value="GENERAL SECRETION PATHWAY PROTEIN G"/>
    <property type="match status" value="1"/>
</dbReference>
<evidence type="ECO:0000256" key="2">
    <source>
        <dbReference type="SAM" id="Phobius"/>
    </source>
</evidence>
<gene>
    <name evidence="4" type="ORF">ACERK3_00110</name>
</gene>
<dbReference type="SUPFAM" id="SSF54523">
    <property type="entry name" value="Pili subunits"/>
    <property type="match status" value="1"/>
</dbReference>
<sequence length="281" mass="30967">MMSSFRSDTGIERSGRTNPPVRSTFTSRRGFTLIELLVVISIIALLVAILLPALSAARDSARAIACGSNQRQLGIAFAAYAADSRGSFPTTGNYPDNLGGVTSWYQPDNWINLLAVGYMDQPPTNQQGSPAGRNRLAAPSVWLCPNDQRERHSSGRYHGPTYGVNSLLTGFYAERQRHPFRVEEVTEPTKTPVLADMLANMNFHSFPGGLRDLTAGGNEPRWPHYDAGGDNFLFVDGHVQRVPQLEPDGMAVAGDLAAAEQVREIYARASQYFTQDRLFWF</sequence>
<organism evidence="4 5">
    <name type="scientific">Natronomicrosphaera hydrolytica</name>
    <dbReference type="NCBI Taxonomy" id="3242702"/>
    <lineage>
        <taxon>Bacteria</taxon>
        <taxon>Pseudomonadati</taxon>
        <taxon>Planctomycetota</taxon>
        <taxon>Phycisphaerae</taxon>
        <taxon>Phycisphaerales</taxon>
        <taxon>Phycisphaeraceae</taxon>
        <taxon>Natronomicrosphaera</taxon>
    </lineage>
</organism>
<dbReference type="RefSeq" id="WP_425343614.1">
    <property type="nucleotide sequence ID" value="NZ_JBGUBD010000001.1"/>
</dbReference>
<dbReference type="PANTHER" id="PTHR30093:SF2">
    <property type="entry name" value="TYPE II SECRETION SYSTEM PROTEIN H"/>
    <property type="match status" value="1"/>
</dbReference>
<keyword evidence="2" id="KW-0472">Membrane</keyword>
<dbReference type="PROSITE" id="PS00409">
    <property type="entry name" value="PROKAR_NTER_METHYL"/>
    <property type="match status" value="1"/>
</dbReference>
<dbReference type="EMBL" id="JBGUBD010000001">
    <property type="protein sequence ID" value="MFA9476684.1"/>
    <property type="molecule type" value="Genomic_DNA"/>
</dbReference>
<reference evidence="4 5" key="1">
    <citation type="submission" date="2024-08" db="EMBL/GenBank/DDBJ databases">
        <title>Whole-genome sequencing of halo(alkali)philic microorganisms from hypersaline lakes.</title>
        <authorList>
            <person name="Sorokin D.Y."/>
            <person name="Merkel A.Y."/>
            <person name="Messina E."/>
            <person name="Yakimov M."/>
        </authorList>
    </citation>
    <scope>NUCLEOTIDE SEQUENCE [LARGE SCALE GENOMIC DNA]</scope>
    <source>
        <strain evidence="4 5">AB-hyl4</strain>
    </source>
</reference>
<dbReference type="NCBIfam" id="TIGR02532">
    <property type="entry name" value="IV_pilin_GFxxxE"/>
    <property type="match status" value="1"/>
</dbReference>
<evidence type="ECO:0000256" key="1">
    <source>
        <dbReference type="SAM" id="MobiDB-lite"/>
    </source>
</evidence>
<comment type="caution">
    <text evidence="4">The sequence shown here is derived from an EMBL/GenBank/DDBJ whole genome shotgun (WGS) entry which is preliminary data.</text>
</comment>
<keyword evidence="2" id="KW-0812">Transmembrane</keyword>
<keyword evidence="2" id="KW-1133">Transmembrane helix</keyword>
<accession>A0ABV4U1I5</accession>
<feature type="transmembrane region" description="Helical" evidence="2">
    <location>
        <begin position="31"/>
        <end position="54"/>
    </location>
</feature>
<feature type="region of interest" description="Disordered" evidence="1">
    <location>
        <begin position="1"/>
        <end position="22"/>
    </location>
</feature>
<name>A0ABV4U1I5_9BACT</name>
<dbReference type="Pfam" id="PF07963">
    <property type="entry name" value="N_methyl"/>
    <property type="match status" value="1"/>
</dbReference>
<dbReference type="Pfam" id="PF07596">
    <property type="entry name" value="SBP_bac_10"/>
    <property type="match status" value="1"/>
</dbReference>
<protein>
    <submittedName>
        <fullName evidence="4">Type II secretion system protein</fullName>
    </submittedName>
</protein>
<dbReference type="InterPro" id="IPR012902">
    <property type="entry name" value="N_methyl_site"/>
</dbReference>
<evidence type="ECO:0000259" key="3">
    <source>
        <dbReference type="Pfam" id="PF07596"/>
    </source>
</evidence>
<dbReference type="InterPro" id="IPR011453">
    <property type="entry name" value="DUF1559"/>
</dbReference>
<keyword evidence="5" id="KW-1185">Reference proteome</keyword>
<dbReference type="Gene3D" id="3.30.700.10">
    <property type="entry name" value="Glycoprotein, Type 4 Pilin"/>
    <property type="match status" value="1"/>
</dbReference>
<feature type="domain" description="DUF1559" evidence="3">
    <location>
        <begin position="56"/>
        <end position="133"/>
    </location>
</feature>
<dbReference type="Proteomes" id="UP001575105">
    <property type="component" value="Unassembled WGS sequence"/>
</dbReference>